<evidence type="ECO:0000256" key="1">
    <source>
        <dbReference type="ARBA" id="ARBA00004123"/>
    </source>
</evidence>
<keyword evidence="10" id="KW-0539">Nucleus</keyword>
<evidence type="ECO:0000256" key="14">
    <source>
        <dbReference type="SAM" id="Coils"/>
    </source>
</evidence>
<evidence type="ECO:0000256" key="11">
    <source>
        <dbReference type="ARBA" id="ARBA00044947"/>
    </source>
</evidence>
<dbReference type="SUPFAM" id="SSF54695">
    <property type="entry name" value="POZ domain"/>
    <property type="match status" value="1"/>
</dbReference>
<feature type="domain" description="C2HC NPR-type" evidence="17">
    <location>
        <begin position="141"/>
        <end position="155"/>
    </location>
</feature>
<dbReference type="SMART" id="SM00225">
    <property type="entry name" value="BTB"/>
    <property type="match status" value="1"/>
</dbReference>
<evidence type="ECO:0000256" key="15">
    <source>
        <dbReference type="SAM" id="MobiDB-lite"/>
    </source>
</evidence>
<comment type="pathway">
    <text evidence="2">Protein modification; protein ubiquitination.</text>
</comment>
<name>A0A218WKA9_PUNGR</name>
<dbReference type="AlphaFoldDB" id="A0A218WKA9"/>
<dbReference type="GO" id="GO:0031347">
    <property type="term" value="P:regulation of defense response"/>
    <property type="evidence" value="ECO:0007669"/>
    <property type="project" value="UniProtKB-ARBA"/>
</dbReference>
<dbReference type="Pfam" id="PF12796">
    <property type="entry name" value="Ank_2"/>
    <property type="match status" value="1"/>
</dbReference>
<keyword evidence="3" id="KW-0479">Metal-binding</keyword>
<evidence type="ECO:0000259" key="17">
    <source>
        <dbReference type="PROSITE" id="PS52046"/>
    </source>
</evidence>
<reference evidence="20" key="1">
    <citation type="journal article" date="2017" name="Plant J.">
        <title>The pomegranate (Punica granatum L.) genome and the genomics of punicalagin biosynthesis.</title>
        <authorList>
            <person name="Qin G."/>
            <person name="Xu C."/>
            <person name="Ming R."/>
            <person name="Tang H."/>
            <person name="Guyot R."/>
            <person name="Kramer E.M."/>
            <person name="Hu Y."/>
            <person name="Yi X."/>
            <person name="Qi Y."/>
            <person name="Xu X."/>
            <person name="Gao Z."/>
            <person name="Pan H."/>
            <person name="Jian J."/>
            <person name="Tian Y."/>
            <person name="Yue Z."/>
            <person name="Xu Y."/>
        </authorList>
    </citation>
    <scope>NUCLEOTIDE SEQUENCE [LARGE SCALE GENOMIC DNA]</scope>
    <source>
        <strain evidence="20">cv. Dabenzi</strain>
    </source>
</reference>
<reference evidence="19 21" key="3">
    <citation type="submission" date="2017-11" db="EMBL/GenBank/DDBJ databases">
        <title>De-novo sequencing of pomegranate (Punica granatum L.) genome.</title>
        <authorList>
            <person name="Akparov Z."/>
            <person name="Amiraslanov A."/>
            <person name="Hajiyeva S."/>
            <person name="Abbasov M."/>
            <person name="Kaur K."/>
            <person name="Hamwieh A."/>
            <person name="Solovyev V."/>
            <person name="Salamov A."/>
            <person name="Braich B."/>
            <person name="Kosarev P."/>
            <person name="Mahmoud A."/>
            <person name="Hajiyev E."/>
            <person name="Babayeva S."/>
            <person name="Izzatullayeva V."/>
            <person name="Mammadov A."/>
            <person name="Mammadov A."/>
            <person name="Sharifova S."/>
            <person name="Ojaghi J."/>
            <person name="Eynullazada K."/>
            <person name="Bayramov B."/>
            <person name="Abdulazimova A."/>
            <person name="Shahmuradov I."/>
        </authorList>
    </citation>
    <scope>NUCLEOTIDE SEQUENCE [LARGE SCALE GENOMIC DNA]</scope>
    <source>
        <strain evidence="19">AG2017</strain>
        <strain evidence="21">cv. AG2017</strain>
        <tissue evidence="19">Leaf</tissue>
    </source>
</reference>
<feature type="compositionally biased region" description="Low complexity" evidence="15">
    <location>
        <begin position="559"/>
        <end position="573"/>
    </location>
</feature>
<keyword evidence="5 13" id="KW-0863">Zinc-finger</keyword>
<evidence type="ECO:0000256" key="8">
    <source>
        <dbReference type="ARBA" id="ARBA00022833"/>
    </source>
</evidence>
<dbReference type="Pfam" id="PF00651">
    <property type="entry name" value="BTB"/>
    <property type="match status" value="1"/>
</dbReference>
<dbReference type="GO" id="GO:2000031">
    <property type="term" value="P:regulation of salicylic acid mediated signaling pathway"/>
    <property type="evidence" value="ECO:0007669"/>
    <property type="project" value="InterPro"/>
</dbReference>
<keyword evidence="21" id="KW-1185">Reference proteome</keyword>
<dbReference type="UniPathway" id="UPA00143"/>
<dbReference type="SUPFAM" id="SSF48403">
    <property type="entry name" value="Ankyrin repeat"/>
    <property type="match status" value="1"/>
</dbReference>
<dbReference type="GO" id="GO:0050832">
    <property type="term" value="P:defense response to fungus"/>
    <property type="evidence" value="ECO:0007669"/>
    <property type="project" value="TreeGrafter"/>
</dbReference>
<evidence type="ECO:0000313" key="20">
    <source>
        <dbReference type="Proteomes" id="UP000197138"/>
    </source>
</evidence>
<evidence type="ECO:0000256" key="10">
    <source>
        <dbReference type="ARBA" id="ARBA00023242"/>
    </source>
</evidence>
<dbReference type="PROSITE" id="PS50297">
    <property type="entry name" value="ANK_REP_REGION"/>
    <property type="match status" value="1"/>
</dbReference>
<evidence type="ECO:0000256" key="4">
    <source>
        <dbReference type="ARBA" id="ARBA00022737"/>
    </source>
</evidence>
<dbReference type="GeneID" id="116205047"/>
<dbReference type="Pfam" id="PF12313">
    <property type="entry name" value="NPR1_like_C"/>
    <property type="match status" value="1"/>
</dbReference>
<dbReference type="GO" id="GO:0008270">
    <property type="term" value="F:zinc ion binding"/>
    <property type="evidence" value="ECO:0007669"/>
    <property type="project" value="UniProtKB-KW"/>
</dbReference>
<evidence type="ECO:0000256" key="5">
    <source>
        <dbReference type="ARBA" id="ARBA00022771"/>
    </source>
</evidence>
<dbReference type="GO" id="GO:0042742">
    <property type="term" value="P:defense response to bacterium"/>
    <property type="evidence" value="ECO:0007669"/>
    <property type="project" value="UniProtKB-ARBA"/>
</dbReference>
<accession>A0A218WKA9</accession>
<dbReference type="InterPro" id="IPR000210">
    <property type="entry name" value="BTB/POZ_dom"/>
</dbReference>
<evidence type="ECO:0000256" key="3">
    <source>
        <dbReference type="ARBA" id="ARBA00022723"/>
    </source>
</evidence>
<evidence type="ECO:0000313" key="21">
    <source>
        <dbReference type="Proteomes" id="UP000233551"/>
    </source>
</evidence>
<feature type="region of interest" description="Disordered" evidence="15">
    <location>
        <begin position="556"/>
        <end position="586"/>
    </location>
</feature>
<protein>
    <submittedName>
        <fullName evidence="18">Uncharacterized protein</fullName>
    </submittedName>
</protein>
<dbReference type="EMBL" id="PGOL01000095">
    <property type="protein sequence ID" value="PKI77288.1"/>
    <property type="molecule type" value="Genomic_DNA"/>
</dbReference>
<feature type="compositionally biased region" description="Basic residues" evidence="15">
    <location>
        <begin position="576"/>
        <end position="586"/>
    </location>
</feature>
<dbReference type="EMBL" id="MTKT01003953">
    <property type="protein sequence ID" value="OWM73267.1"/>
    <property type="molecule type" value="Genomic_DNA"/>
</dbReference>
<dbReference type="PROSITE" id="PS50097">
    <property type="entry name" value="BTB"/>
    <property type="match status" value="1"/>
</dbReference>
<dbReference type="InterPro" id="IPR036770">
    <property type="entry name" value="Ankyrin_rpt-contain_sf"/>
</dbReference>
<dbReference type="InterPro" id="IPR011333">
    <property type="entry name" value="SKP1/BTB/POZ_sf"/>
</dbReference>
<dbReference type="PROSITE" id="PS52046">
    <property type="entry name" value="ZF_C2HC_NPR"/>
    <property type="match status" value="1"/>
</dbReference>
<evidence type="ECO:0000256" key="9">
    <source>
        <dbReference type="ARBA" id="ARBA00023043"/>
    </source>
</evidence>
<dbReference type="InterPro" id="IPR021094">
    <property type="entry name" value="NPR1/NIM1-like_C"/>
</dbReference>
<dbReference type="STRING" id="22663.A0A218WKA9"/>
<keyword evidence="6" id="KW-0833">Ubl conjugation pathway</keyword>
<comment type="caution">
    <text evidence="18">The sequence shown here is derived from an EMBL/GenBank/DDBJ whole genome shotgun (WGS) entry which is preliminary data.</text>
</comment>
<keyword evidence="7" id="KW-0611">Plant defense</keyword>
<evidence type="ECO:0000256" key="7">
    <source>
        <dbReference type="ARBA" id="ARBA00022821"/>
    </source>
</evidence>
<keyword evidence="14" id="KW-0175">Coiled coil</keyword>
<keyword evidence="9 12" id="KW-0040">ANK repeat</keyword>
<feature type="domain" description="BTB" evidence="16">
    <location>
        <begin position="57"/>
        <end position="138"/>
    </location>
</feature>
<comment type="caution">
    <text evidence="13">Lacks conserved residue(s) required for the propagation of feature annotation.</text>
</comment>
<evidence type="ECO:0000313" key="18">
    <source>
        <dbReference type="EMBL" id="OWM73267.1"/>
    </source>
</evidence>
<evidence type="ECO:0000259" key="16">
    <source>
        <dbReference type="PROSITE" id="PS50097"/>
    </source>
</evidence>
<evidence type="ECO:0000313" key="19">
    <source>
        <dbReference type="EMBL" id="PKI77288.1"/>
    </source>
</evidence>
<dbReference type="Gene3D" id="1.25.40.20">
    <property type="entry name" value="Ankyrin repeat-containing domain"/>
    <property type="match status" value="1"/>
</dbReference>
<dbReference type="OrthoDB" id="71307at2759"/>
<dbReference type="InterPro" id="IPR057250">
    <property type="entry name" value="Znf_C2HC_NPR-type"/>
</dbReference>
<dbReference type="Pfam" id="PF11900">
    <property type="entry name" value="DUF3420"/>
    <property type="match status" value="1"/>
</dbReference>
<feature type="coiled-coil region" evidence="14">
    <location>
        <begin position="473"/>
        <end position="542"/>
    </location>
</feature>
<dbReference type="GO" id="GO:2000022">
    <property type="term" value="P:regulation of jasmonic acid mediated signaling pathway"/>
    <property type="evidence" value="ECO:0007669"/>
    <property type="project" value="InterPro"/>
</dbReference>
<dbReference type="PROSITE" id="PS50088">
    <property type="entry name" value="ANK_REPEAT"/>
    <property type="match status" value="1"/>
</dbReference>
<proteinExistence type="inferred from homology"/>
<dbReference type="GO" id="GO:0045087">
    <property type="term" value="P:innate immune response"/>
    <property type="evidence" value="ECO:0007669"/>
    <property type="project" value="UniProtKB-ARBA"/>
</dbReference>
<dbReference type="Gene3D" id="3.30.710.10">
    <property type="entry name" value="Potassium Channel Kv1.1, Chain A"/>
    <property type="match status" value="1"/>
</dbReference>
<dbReference type="GO" id="GO:0016567">
    <property type="term" value="P:protein ubiquitination"/>
    <property type="evidence" value="ECO:0007669"/>
    <property type="project" value="UniProtKB-UniPathway"/>
</dbReference>
<evidence type="ECO:0000256" key="2">
    <source>
        <dbReference type="ARBA" id="ARBA00004906"/>
    </source>
</evidence>
<reference evidence="18" key="2">
    <citation type="submission" date="2017-06" db="EMBL/GenBank/DDBJ databases">
        <title>The pomegranate genome and the genomics of punicalagin biosynthesis.</title>
        <authorList>
            <person name="Xu C."/>
        </authorList>
    </citation>
    <scope>NUCLEOTIDE SEQUENCE [LARGE SCALE GENOMIC DNA]</scope>
    <source>
        <tissue evidence="18">Fresh leaf</tissue>
    </source>
</reference>
<keyword evidence="4" id="KW-0677">Repeat</keyword>
<dbReference type="GO" id="GO:0009862">
    <property type="term" value="P:systemic acquired resistance, salicylic acid mediated signaling pathway"/>
    <property type="evidence" value="ECO:0007669"/>
    <property type="project" value="InterPro"/>
</dbReference>
<evidence type="ECO:0000256" key="6">
    <source>
        <dbReference type="ARBA" id="ARBA00022786"/>
    </source>
</evidence>
<dbReference type="SMART" id="SM00248">
    <property type="entry name" value="ANK"/>
    <property type="match status" value="3"/>
</dbReference>
<gene>
    <name evidence="18" type="ORF">CDL15_Pgr001381</name>
    <name evidence="19" type="ORF">CRG98_002233</name>
</gene>
<sequence length="586" mass="65327">MENEYEISSSSLSFVSFPAGDTNLSGPEIEANPDYLSLSMLSSSLEKLRLDPGLGYADAEIVVDGVPVGVHRCLLAVRSEYFQGLFSKPCNDSQGNGSNDKPRYHMAELMAPTRGYVGIEAFNVVLNYLYTAKMKPSPPEVSTCVNDQCDHDACRPTIDYAVELMYASSTFQIQELVLLLQRRLLYFVDKALIEDVIPILVASFRCNSKQLLSHCIQRVSMSDLDSVVLEKEIPPEVLPEIKSLRNESNQGSGSALPQEDLTDHQKGIQRIHKAIDSDDVELLELLLKESRVTLNDAFALHYATAYSDPKVVKKVLDLKLADLNLKNSRGLTVLHVAARRKVPSILGALLENGACALETTPDGQTALCICRKLTRPKDYEDIQKGKESNKDQVCIDLLERGMKNVSASGRRLVRSEVTAADLHMLGYFESRVKMAAMLFPAEARTAMEMAEADWTPLYKGLALKGSWGTGNSNETACMSAERLQQKLQALRKTVEMGERYFPNCSEEIVKFIDDMPDAMYLEKGTEEEKESKKRRYMELRDDIQRAFYKDIAETNVPASSSLSQASSSSSSSSPRNRIRNRIKLKV</sequence>
<dbReference type="InterPro" id="IPR024228">
    <property type="entry name" value="NPR_central_dom"/>
</dbReference>
<keyword evidence="8" id="KW-0862">Zinc</keyword>
<dbReference type="PANTHER" id="PTHR46475:SF7">
    <property type="entry name" value="REGULATORY PROTEIN, PUTATIVE-RELATED"/>
    <property type="match status" value="1"/>
</dbReference>
<dbReference type="InterPro" id="IPR002110">
    <property type="entry name" value="Ankyrin_rpt"/>
</dbReference>
<organism evidence="18 20">
    <name type="scientific">Punica granatum</name>
    <name type="common">Pomegranate</name>
    <dbReference type="NCBI Taxonomy" id="22663"/>
    <lineage>
        <taxon>Eukaryota</taxon>
        <taxon>Viridiplantae</taxon>
        <taxon>Streptophyta</taxon>
        <taxon>Embryophyta</taxon>
        <taxon>Tracheophyta</taxon>
        <taxon>Spermatophyta</taxon>
        <taxon>Magnoliopsida</taxon>
        <taxon>eudicotyledons</taxon>
        <taxon>Gunneridae</taxon>
        <taxon>Pentapetalae</taxon>
        <taxon>rosids</taxon>
        <taxon>malvids</taxon>
        <taxon>Myrtales</taxon>
        <taxon>Lythraceae</taxon>
        <taxon>Punica</taxon>
    </lineage>
</organism>
<dbReference type="Proteomes" id="UP000233551">
    <property type="component" value="Unassembled WGS sequence"/>
</dbReference>
<comment type="subcellular location">
    <subcellularLocation>
        <location evidence="1">Nucleus</location>
    </subcellularLocation>
</comment>
<dbReference type="Proteomes" id="UP000197138">
    <property type="component" value="Unassembled WGS sequence"/>
</dbReference>
<dbReference type="InterPro" id="IPR044292">
    <property type="entry name" value="NPR"/>
</dbReference>
<evidence type="ECO:0000256" key="13">
    <source>
        <dbReference type="PROSITE-ProRule" id="PRU01391"/>
    </source>
</evidence>
<comment type="similarity">
    <text evidence="11">Belongs to the plant 'ANKYRIN-BTB/POZ' family. 'NPR1-like' subfamily.</text>
</comment>
<feature type="repeat" description="ANK" evidence="12">
    <location>
        <begin position="329"/>
        <end position="354"/>
    </location>
</feature>
<dbReference type="GO" id="GO:0005634">
    <property type="term" value="C:nucleus"/>
    <property type="evidence" value="ECO:0007669"/>
    <property type="project" value="UniProtKB-SubCell"/>
</dbReference>
<evidence type="ECO:0000256" key="12">
    <source>
        <dbReference type="PROSITE-ProRule" id="PRU00023"/>
    </source>
</evidence>
<dbReference type="PANTHER" id="PTHR46475">
    <property type="entry name" value="REGULATORY PROTEIN NPR3"/>
    <property type="match status" value="1"/>
</dbReference>